<organism evidence="2">
    <name type="scientific">marine metagenome</name>
    <dbReference type="NCBI Taxonomy" id="408172"/>
    <lineage>
        <taxon>unclassified sequences</taxon>
        <taxon>metagenomes</taxon>
        <taxon>ecological metagenomes</taxon>
    </lineage>
</organism>
<name>A0A381TP09_9ZZZZ</name>
<feature type="non-terminal residue" evidence="2">
    <location>
        <position position="1"/>
    </location>
</feature>
<feature type="domain" description="NAD(P)-binding" evidence="1">
    <location>
        <begin position="4"/>
        <end position="300"/>
    </location>
</feature>
<dbReference type="InterPro" id="IPR016040">
    <property type="entry name" value="NAD(P)-bd_dom"/>
</dbReference>
<reference evidence="2" key="1">
    <citation type="submission" date="2018-05" db="EMBL/GenBank/DDBJ databases">
        <authorList>
            <person name="Lanie J.A."/>
            <person name="Ng W.-L."/>
            <person name="Kazmierczak K.M."/>
            <person name="Andrzejewski T.M."/>
            <person name="Davidsen T.M."/>
            <person name="Wayne K.J."/>
            <person name="Tettelin H."/>
            <person name="Glass J.I."/>
            <person name="Rusch D."/>
            <person name="Podicherti R."/>
            <person name="Tsui H.-C.T."/>
            <person name="Winkler M.E."/>
        </authorList>
    </citation>
    <scope>NUCLEOTIDE SEQUENCE</scope>
</reference>
<proteinExistence type="predicted"/>
<dbReference type="PANTHER" id="PTHR43000">
    <property type="entry name" value="DTDP-D-GLUCOSE 4,6-DEHYDRATASE-RELATED"/>
    <property type="match status" value="1"/>
</dbReference>
<dbReference type="InterPro" id="IPR036291">
    <property type="entry name" value="NAD(P)-bd_dom_sf"/>
</dbReference>
<evidence type="ECO:0000313" key="2">
    <source>
        <dbReference type="EMBL" id="SVA17822.1"/>
    </source>
</evidence>
<dbReference type="AlphaFoldDB" id="A0A381TP09"/>
<gene>
    <name evidence="2" type="ORF">METZ01_LOCUS70676</name>
</gene>
<dbReference type="Pfam" id="PF16363">
    <property type="entry name" value="GDP_Man_Dehyd"/>
    <property type="match status" value="1"/>
</dbReference>
<protein>
    <recommendedName>
        <fullName evidence="1">NAD(P)-binding domain-containing protein</fullName>
    </recommendedName>
</protein>
<dbReference type="Gene3D" id="3.90.25.10">
    <property type="entry name" value="UDP-galactose 4-epimerase, domain 1"/>
    <property type="match status" value="1"/>
</dbReference>
<feature type="non-terminal residue" evidence="2">
    <location>
        <position position="300"/>
    </location>
</feature>
<sequence length="300" mass="34264">MKIMITGGMGFIGSYLSEQLFAEKHDLIILTKSFVKKHNITKISKKIKIEKIDVTNFKKLSQSIQKNKPDVIIHLAGQTSHSQSFEEPLNDVDSNTKSTLFILEEIRKKKLKCRFILGSTFVVIGRPDKLPVDERTTCWPTMIYGVNRLASEHYCKIYHEVYGIDTVIFRITNSFGPREQVVSNKNAVNFLIHQAFLGKTVTIFKKGKFFRDLIYISDVVSGIKIIMKKGKAGELYWISSGRKTWFHNLGKSLEKLTDAKVKFVKEPNYTKKVDVGNFVVNNSKLRALGWKPKISLDQGI</sequence>
<dbReference type="SUPFAM" id="SSF51735">
    <property type="entry name" value="NAD(P)-binding Rossmann-fold domains"/>
    <property type="match status" value="1"/>
</dbReference>
<dbReference type="Gene3D" id="3.40.50.720">
    <property type="entry name" value="NAD(P)-binding Rossmann-like Domain"/>
    <property type="match status" value="1"/>
</dbReference>
<accession>A0A381TP09</accession>
<evidence type="ECO:0000259" key="1">
    <source>
        <dbReference type="Pfam" id="PF16363"/>
    </source>
</evidence>
<dbReference type="EMBL" id="UINC01004921">
    <property type="protein sequence ID" value="SVA17822.1"/>
    <property type="molecule type" value="Genomic_DNA"/>
</dbReference>